<dbReference type="AlphaFoldDB" id="A0A1H3W9I5"/>
<dbReference type="PROSITE" id="PS51257">
    <property type="entry name" value="PROKAR_LIPOPROTEIN"/>
    <property type="match status" value="1"/>
</dbReference>
<dbReference type="EMBL" id="FNQG01000003">
    <property type="protein sequence ID" value="SDZ83002.1"/>
    <property type="molecule type" value="Genomic_DNA"/>
</dbReference>
<dbReference type="SUPFAM" id="SSF53850">
    <property type="entry name" value="Periplasmic binding protein-like II"/>
    <property type="match status" value="1"/>
</dbReference>
<dbReference type="GO" id="GO:0019808">
    <property type="term" value="F:polyamine binding"/>
    <property type="evidence" value="ECO:0007669"/>
    <property type="project" value="InterPro"/>
</dbReference>
<dbReference type="InterPro" id="IPR001188">
    <property type="entry name" value="Sperm_putr-bd"/>
</dbReference>
<evidence type="ECO:0000256" key="3">
    <source>
        <dbReference type="ARBA" id="ARBA00022729"/>
    </source>
</evidence>
<proteinExistence type="predicted"/>
<comment type="subcellular location">
    <subcellularLocation>
        <location evidence="1">Periplasm</location>
    </subcellularLocation>
</comment>
<sequence length="362" mass="41436">MKKWKMYGRSLLLTLLVLCTFLLSGCDMFAEEEEEGADVLYVYSWGDYLSEDVIKQFEDETGIKVVLDEYDTNESMYPRIAEGAEAYDVLCPSDYMINKLIHNDLLQPLDFAQLPNARKNIGQDFFDQSRAFDKEGKYSVPYCWGTVGIMYNTEKVKEPVDSWKILWDEKYKDNILMQDSARDAIMIPLKILGYSMNTVNEAELKAARDMLIQQKPLVQAYGVDDIRDKLSSGEAALGVIFSGEAIKLMKSNPNLRFQPAPKEGTNVWIDCWVIPKNARHVENAHKFIDFLCRPDIAAANFEELGYSTPNTAVRELVEEDLGEYVDTAFPPENVYKGQESYSYLGEALDKLYTKLWLQVKVE</sequence>
<dbReference type="GO" id="GO:0042597">
    <property type="term" value="C:periplasmic space"/>
    <property type="evidence" value="ECO:0007669"/>
    <property type="project" value="UniProtKB-SubCell"/>
</dbReference>
<dbReference type="Pfam" id="PF13416">
    <property type="entry name" value="SBP_bac_8"/>
    <property type="match status" value="1"/>
</dbReference>
<dbReference type="PANTHER" id="PTHR30222:SF17">
    <property type="entry name" value="SPERMIDINE_PUTRESCINE-BINDING PERIPLASMIC PROTEIN"/>
    <property type="match status" value="1"/>
</dbReference>
<keyword evidence="4" id="KW-0574">Periplasm</keyword>
<organism evidence="6 7">
    <name type="scientific">Selenomonas ruminantium</name>
    <dbReference type="NCBI Taxonomy" id="971"/>
    <lineage>
        <taxon>Bacteria</taxon>
        <taxon>Bacillati</taxon>
        <taxon>Bacillota</taxon>
        <taxon>Negativicutes</taxon>
        <taxon>Selenomonadales</taxon>
        <taxon>Selenomonadaceae</taxon>
        <taxon>Selenomonas</taxon>
    </lineage>
</organism>
<protein>
    <submittedName>
        <fullName evidence="6">Spermidine/putrescine transport system substrate-binding protein</fullName>
    </submittedName>
</protein>
<dbReference type="RefSeq" id="WP_074671030.1">
    <property type="nucleotide sequence ID" value="NZ_FNQG01000003.1"/>
</dbReference>
<dbReference type="PANTHER" id="PTHR30222">
    <property type="entry name" value="SPERMIDINE/PUTRESCINE-BINDING PERIPLASMIC PROTEIN"/>
    <property type="match status" value="1"/>
</dbReference>
<evidence type="ECO:0000256" key="1">
    <source>
        <dbReference type="ARBA" id="ARBA00004418"/>
    </source>
</evidence>
<keyword evidence="2" id="KW-0813">Transport</keyword>
<gene>
    <name evidence="6" type="ORF">SAMN05660648_00754</name>
</gene>
<feature type="binding site" evidence="5">
    <location>
        <position position="95"/>
    </location>
    <ligand>
        <name>spermidine</name>
        <dbReference type="ChEBI" id="CHEBI:57834"/>
    </ligand>
</feature>
<dbReference type="CDD" id="cd13663">
    <property type="entry name" value="PBP2_PotD_PotF_like_2"/>
    <property type="match status" value="1"/>
</dbReference>
<evidence type="ECO:0000256" key="2">
    <source>
        <dbReference type="ARBA" id="ARBA00022448"/>
    </source>
</evidence>
<dbReference type="GO" id="GO:0015846">
    <property type="term" value="P:polyamine transport"/>
    <property type="evidence" value="ECO:0007669"/>
    <property type="project" value="InterPro"/>
</dbReference>
<dbReference type="PRINTS" id="PR00909">
    <property type="entry name" value="SPERMDNBNDNG"/>
</dbReference>
<reference evidence="6 7" key="1">
    <citation type="submission" date="2016-10" db="EMBL/GenBank/DDBJ databases">
        <authorList>
            <person name="de Groot N.N."/>
        </authorList>
    </citation>
    <scope>NUCLEOTIDE SEQUENCE [LARGE SCALE GENOMIC DNA]</scope>
    <source>
        <strain evidence="6 7">DSM 2872</strain>
    </source>
</reference>
<evidence type="ECO:0000256" key="4">
    <source>
        <dbReference type="ARBA" id="ARBA00022764"/>
    </source>
</evidence>
<evidence type="ECO:0000313" key="6">
    <source>
        <dbReference type="EMBL" id="SDZ83002.1"/>
    </source>
</evidence>
<dbReference type="PIRSF" id="PIRSF019574">
    <property type="entry name" value="Periplasmic_polyamine_BP"/>
    <property type="match status" value="1"/>
</dbReference>
<evidence type="ECO:0000313" key="7">
    <source>
        <dbReference type="Proteomes" id="UP000183469"/>
    </source>
</evidence>
<keyword evidence="3" id="KW-0732">Signal</keyword>
<evidence type="ECO:0000256" key="5">
    <source>
        <dbReference type="PIRSR" id="PIRSR019574-1"/>
    </source>
</evidence>
<accession>A0A1H3W9I5</accession>
<name>A0A1H3W9I5_SELRU</name>
<dbReference type="InterPro" id="IPR006059">
    <property type="entry name" value="SBP"/>
</dbReference>
<dbReference type="Gene3D" id="3.40.190.10">
    <property type="entry name" value="Periplasmic binding protein-like II"/>
    <property type="match status" value="2"/>
</dbReference>
<dbReference type="Proteomes" id="UP000183469">
    <property type="component" value="Unassembled WGS sequence"/>
</dbReference>